<evidence type="ECO:0000256" key="7">
    <source>
        <dbReference type="ARBA" id="ARBA00023157"/>
    </source>
</evidence>
<evidence type="ECO:0000256" key="11">
    <source>
        <dbReference type="SAM" id="SignalP"/>
    </source>
</evidence>
<dbReference type="PROSITE" id="PS00134">
    <property type="entry name" value="TRYPSIN_HIS"/>
    <property type="match status" value="2"/>
</dbReference>
<evidence type="ECO:0000256" key="4">
    <source>
        <dbReference type="ARBA" id="ARBA00022670"/>
    </source>
</evidence>
<feature type="region of interest" description="Disordered" evidence="10">
    <location>
        <begin position="258"/>
        <end position="285"/>
    </location>
</feature>
<evidence type="ECO:0000256" key="1">
    <source>
        <dbReference type="ARBA" id="ARBA00004239"/>
    </source>
</evidence>
<feature type="chain" id="PRO_5032502596" description="chymotrypsin" evidence="11">
    <location>
        <begin position="19"/>
        <end position="527"/>
    </location>
</feature>
<dbReference type="InterPro" id="IPR009003">
    <property type="entry name" value="Peptidase_S1_PA"/>
</dbReference>
<dbReference type="EC" id="3.4.21.1" evidence="8"/>
<feature type="domain" description="Peptidase S1" evidence="12">
    <location>
        <begin position="24"/>
        <end position="253"/>
    </location>
</feature>
<evidence type="ECO:0000256" key="5">
    <source>
        <dbReference type="ARBA" id="ARBA00022801"/>
    </source>
</evidence>
<dbReference type="PRINTS" id="PR00722">
    <property type="entry name" value="CHYMOTRYPSIN"/>
</dbReference>
<evidence type="ECO:0000256" key="6">
    <source>
        <dbReference type="ARBA" id="ARBA00022825"/>
    </source>
</evidence>
<dbReference type="OrthoDB" id="6755574at2759"/>
<dbReference type="Proteomes" id="UP000639338">
    <property type="component" value="Unassembled WGS sequence"/>
</dbReference>
<dbReference type="InterPro" id="IPR043504">
    <property type="entry name" value="Peptidase_S1_PA_chymotrypsin"/>
</dbReference>
<feature type="compositionally biased region" description="Polar residues" evidence="10">
    <location>
        <begin position="258"/>
        <end position="277"/>
    </location>
</feature>
<dbReference type="PANTHER" id="PTHR24276:SF98">
    <property type="entry name" value="FI18310P1-RELATED"/>
    <property type="match status" value="1"/>
</dbReference>
<dbReference type="PROSITE" id="PS50240">
    <property type="entry name" value="TRYPSIN_DOM"/>
    <property type="match status" value="2"/>
</dbReference>
<evidence type="ECO:0000256" key="10">
    <source>
        <dbReference type="SAM" id="MobiDB-lite"/>
    </source>
</evidence>
<dbReference type="SUPFAM" id="SSF50494">
    <property type="entry name" value="Trypsin-like serine proteases"/>
    <property type="match status" value="2"/>
</dbReference>
<name>A0A834XZ82_APHGI</name>
<comment type="subcellular location">
    <subcellularLocation>
        <location evidence="1">Secreted</location>
        <location evidence="1">Extracellular space</location>
    </subcellularLocation>
</comment>
<comment type="caution">
    <text evidence="13">The sequence shown here is derived from an EMBL/GenBank/DDBJ whole genome shotgun (WGS) entry which is preliminary data.</text>
</comment>
<dbReference type="CDD" id="cd00190">
    <property type="entry name" value="Tryp_SPc"/>
    <property type="match status" value="2"/>
</dbReference>
<dbReference type="Gene3D" id="2.40.10.10">
    <property type="entry name" value="Trypsin-like serine proteases"/>
    <property type="match status" value="3"/>
</dbReference>
<dbReference type="InterPro" id="IPR001254">
    <property type="entry name" value="Trypsin_dom"/>
</dbReference>
<evidence type="ECO:0000259" key="12">
    <source>
        <dbReference type="PROSITE" id="PS50240"/>
    </source>
</evidence>
<dbReference type="InterPro" id="IPR033116">
    <property type="entry name" value="TRYPSIN_SER"/>
</dbReference>
<evidence type="ECO:0000313" key="13">
    <source>
        <dbReference type="EMBL" id="KAF7993879.1"/>
    </source>
</evidence>
<proteinExistence type="inferred from homology"/>
<evidence type="ECO:0000256" key="2">
    <source>
        <dbReference type="ARBA" id="ARBA00007664"/>
    </source>
</evidence>
<evidence type="ECO:0000256" key="3">
    <source>
        <dbReference type="ARBA" id="ARBA00022525"/>
    </source>
</evidence>
<dbReference type="GO" id="GO:0004252">
    <property type="term" value="F:serine-type endopeptidase activity"/>
    <property type="evidence" value="ECO:0007669"/>
    <property type="project" value="UniProtKB-EC"/>
</dbReference>
<evidence type="ECO:0000313" key="14">
    <source>
        <dbReference type="Proteomes" id="UP000639338"/>
    </source>
</evidence>
<evidence type="ECO:0000256" key="9">
    <source>
        <dbReference type="RuleBase" id="RU363034"/>
    </source>
</evidence>
<dbReference type="PANTHER" id="PTHR24276">
    <property type="entry name" value="POLYSERASE-RELATED"/>
    <property type="match status" value="1"/>
</dbReference>
<keyword evidence="6 9" id="KW-0720">Serine protease</keyword>
<sequence length="527" mass="57537">MSVKIIGCLVTLLAVVYGKPPSKVVGGEQAERNEFPHQVSIRDRGEHICGGAIISPLHILTAAHCFVDEDEKVALPHPSDIEILVGANDKNSRLGQEYKILKYECHENYETKKSDRNDIALITLEKPLVFSGSIKPINLPKKDIPLNSVVTASGWGATDYPNTKLPKQLQKVELKIVDNKVCQDSHKIKIYPEQVCASGGEGKGVCVGDSGGPIIANNELVSIISWGRPCAKGVPDVGTRVFNYLSWIENAMSSKSPQKKYNLSKSNSSTEQKTSLPSGHGKPPSKIVGGYIASAREFPYQVSIRYNGKHICGGSIISPLHILTAAHCIVTGTIRSPVNTLRIFVGATDKYGFGEEYQVATYNYHSGYSSKTNQNDIAVITLARPLIFSNSVRPIGAPRNDTPAGTTAIASGWGAYDYESINEYYSPSKLLKINMKIVSNEECARSHVYQIFTEQICAFTAKGRGMCIGDSGGPLVVGDQLVGIVSWGKPCGRAPDIFTRVYSYLPWINRILASQRAPNNYLLYKQK</sequence>
<dbReference type="SMART" id="SM00020">
    <property type="entry name" value="Tryp_SPc"/>
    <property type="match status" value="2"/>
</dbReference>
<feature type="signal peptide" evidence="11">
    <location>
        <begin position="1"/>
        <end position="18"/>
    </location>
</feature>
<keyword evidence="14" id="KW-1185">Reference proteome</keyword>
<keyword evidence="4 9" id="KW-0645">Protease</keyword>
<protein>
    <recommendedName>
        <fullName evidence="8">chymotrypsin</fullName>
        <ecNumber evidence="8">3.4.21.1</ecNumber>
    </recommendedName>
</protein>
<dbReference type="FunFam" id="2.40.10.10:FF:000047">
    <property type="entry name" value="Trypsin eta"/>
    <property type="match status" value="2"/>
</dbReference>
<evidence type="ECO:0000256" key="8">
    <source>
        <dbReference type="ARBA" id="ARBA00044036"/>
    </source>
</evidence>
<dbReference type="InterPro" id="IPR018114">
    <property type="entry name" value="TRYPSIN_HIS"/>
</dbReference>
<dbReference type="GO" id="GO:0005576">
    <property type="term" value="C:extracellular region"/>
    <property type="evidence" value="ECO:0007669"/>
    <property type="project" value="UniProtKB-SubCell"/>
</dbReference>
<feature type="domain" description="Peptidase S1" evidence="12">
    <location>
        <begin position="287"/>
        <end position="513"/>
    </location>
</feature>
<dbReference type="EMBL" id="JACMRX010000003">
    <property type="protein sequence ID" value="KAF7993879.1"/>
    <property type="molecule type" value="Genomic_DNA"/>
</dbReference>
<dbReference type="Pfam" id="PF00089">
    <property type="entry name" value="Trypsin"/>
    <property type="match status" value="2"/>
</dbReference>
<comment type="similarity">
    <text evidence="2">Belongs to the peptidase S1 family.</text>
</comment>
<gene>
    <name evidence="13" type="ORF">HCN44_011148</name>
</gene>
<organism evidence="13 14">
    <name type="scientific">Aphidius gifuensis</name>
    <name type="common">Parasitoid wasp</name>
    <dbReference type="NCBI Taxonomy" id="684658"/>
    <lineage>
        <taxon>Eukaryota</taxon>
        <taxon>Metazoa</taxon>
        <taxon>Ecdysozoa</taxon>
        <taxon>Arthropoda</taxon>
        <taxon>Hexapoda</taxon>
        <taxon>Insecta</taxon>
        <taxon>Pterygota</taxon>
        <taxon>Neoptera</taxon>
        <taxon>Endopterygota</taxon>
        <taxon>Hymenoptera</taxon>
        <taxon>Apocrita</taxon>
        <taxon>Ichneumonoidea</taxon>
        <taxon>Braconidae</taxon>
        <taxon>Aphidiinae</taxon>
        <taxon>Aphidius</taxon>
    </lineage>
</organism>
<dbReference type="InterPro" id="IPR050430">
    <property type="entry name" value="Peptidase_S1"/>
</dbReference>
<keyword evidence="11" id="KW-0732">Signal</keyword>
<dbReference type="AlphaFoldDB" id="A0A834XZ82"/>
<keyword evidence="3" id="KW-0964">Secreted</keyword>
<reference evidence="13 14" key="1">
    <citation type="submission" date="2020-08" db="EMBL/GenBank/DDBJ databases">
        <title>Aphidius gifuensis genome sequencing and assembly.</title>
        <authorList>
            <person name="Du Z."/>
        </authorList>
    </citation>
    <scope>NUCLEOTIDE SEQUENCE [LARGE SCALE GENOMIC DNA]</scope>
    <source>
        <strain evidence="13">YNYX2018</strain>
        <tissue evidence="13">Adults</tissue>
    </source>
</reference>
<dbReference type="GO" id="GO:0016485">
    <property type="term" value="P:protein processing"/>
    <property type="evidence" value="ECO:0007669"/>
    <property type="project" value="UniProtKB-ARBA"/>
</dbReference>
<dbReference type="InterPro" id="IPR001314">
    <property type="entry name" value="Peptidase_S1A"/>
</dbReference>
<dbReference type="PROSITE" id="PS00135">
    <property type="entry name" value="TRYPSIN_SER"/>
    <property type="match status" value="2"/>
</dbReference>
<keyword evidence="5 9" id="KW-0378">Hydrolase</keyword>
<keyword evidence="7" id="KW-1015">Disulfide bond</keyword>
<accession>A0A834XZ82</accession>